<evidence type="ECO:0000313" key="9">
    <source>
        <dbReference type="RefSeq" id="XP_033770288.1"/>
    </source>
</evidence>
<dbReference type="FunCoup" id="A0A6P8P5C9">
    <property type="interactions" value="981"/>
</dbReference>
<feature type="transmembrane region" description="Helical" evidence="7">
    <location>
        <begin position="7"/>
        <end position="31"/>
    </location>
</feature>
<dbReference type="PANTHER" id="PTHR11923:SF51">
    <property type="entry name" value="LYSOSOME MEMBRANE PROTEIN 2"/>
    <property type="match status" value="1"/>
</dbReference>
<feature type="transmembrane region" description="Helical" evidence="7">
    <location>
        <begin position="440"/>
        <end position="462"/>
    </location>
</feature>
<keyword evidence="4 7" id="KW-1133">Transmembrane helix</keyword>
<dbReference type="PRINTS" id="PR01611">
    <property type="entry name" value="LIMPII"/>
</dbReference>
<dbReference type="InParanoid" id="A0A6P8P5C9"/>
<dbReference type="KEGG" id="gsh:117345564"/>
<evidence type="ECO:0000256" key="5">
    <source>
        <dbReference type="ARBA" id="ARBA00023136"/>
    </source>
</evidence>
<keyword evidence="6" id="KW-0325">Glycoprotein</keyword>
<dbReference type="GO" id="GO:0006898">
    <property type="term" value="P:receptor-mediated endocytosis"/>
    <property type="evidence" value="ECO:0007669"/>
    <property type="project" value="TreeGrafter"/>
</dbReference>
<accession>A0A6P8P5C9</accession>
<dbReference type="GO" id="GO:0005764">
    <property type="term" value="C:lysosome"/>
    <property type="evidence" value="ECO:0007669"/>
    <property type="project" value="InterPro"/>
</dbReference>
<keyword evidence="3 7" id="KW-0812">Transmembrane</keyword>
<evidence type="ECO:0000256" key="1">
    <source>
        <dbReference type="ARBA" id="ARBA00004370"/>
    </source>
</evidence>
<dbReference type="Pfam" id="PF01130">
    <property type="entry name" value="CD36"/>
    <property type="match status" value="1"/>
</dbReference>
<organism evidence="8 9">
    <name type="scientific">Geotrypetes seraphini</name>
    <name type="common">Gaboon caecilian</name>
    <name type="synonym">Caecilia seraphini</name>
    <dbReference type="NCBI Taxonomy" id="260995"/>
    <lineage>
        <taxon>Eukaryota</taxon>
        <taxon>Metazoa</taxon>
        <taxon>Chordata</taxon>
        <taxon>Craniata</taxon>
        <taxon>Vertebrata</taxon>
        <taxon>Euteleostomi</taxon>
        <taxon>Amphibia</taxon>
        <taxon>Gymnophiona</taxon>
        <taxon>Geotrypetes</taxon>
    </lineage>
</organism>
<dbReference type="PANTHER" id="PTHR11923">
    <property type="entry name" value="SCAVENGER RECEPTOR CLASS B TYPE-1 SR-B1"/>
    <property type="match status" value="1"/>
</dbReference>
<sequence>MARGKCCVYATGALSVLLLLVSIILLVANIFQSAVEREIQQETVLKNATETFQLWENPPPPIYLQFYFFNVTNPMEVLAGETPIVKEIGPYTYREFRKRIDVQFLVNATDVSALNLKTFVFDQEKSVGDPNVDLIRTVNVPFVIVMEMVKANIWLSTLIESILKTYKEGMFVTRSVHELLWGYEDELLAFIHVVKRDVDPVFGFFYKRNETDDGEYVFLSGIDNYLDFSKIVTWQGNKTLNWWTSDTCNMINGTDGNSFHPLISKEETLYMFLTDICRSVYMTYQNSQSIKGITAYRFILPSKILANLTVNPDNAGFCVPAGNCYGSGVMNIGVCNHGAPLFVSAPHFYQADDKYINDIEGMHPNQEKHESFLDINPLTGIIVRASKRLQINVLVKQNPDYTIPQNIRTLIFPLMYMDENTLIDDESAEKLRSIVLKTSVIANIPFMIMVLGIMFGVIFIVLTCRKQPAKEEQGTADERASLIRSS</sequence>
<protein>
    <submittedName>
        <fullName evidence="9">Lysosome membrane protein 2</fullName>
    </submittedName>
</protein>
<keyword evidence="5 7" id="KW-0472">Membrane</keyword>
<dbReference type="OrthoDB" id="18585at2759"/>
<keyword evidence="8" id="KW-1185">Reference proteome</keyword>
<name>A0A6P8P5C9_GEOSA</name>
<dbReference type="InterPro" id="IPR005429">
    <property type="entry name" value="LimpII"/>
</dbReference>
<proteinExistence type="inferred from homology"/>
<evidence type="ECO:0000256" key="7">
    <source>
        <dbReference type="SAM" id="Phobius"/>
    </source>
</evidence>
<dbReference type="GO" id="GO:0016020">
    <property type="term" value="C:membrane"/>
    <property type="evidence" value="ECO:0007669"/>
    <property type="project" value="UniProtKB-SubCell"/>
</dbReference>
<dbReference type="InterPro" id="IPR002159">
    <property type="entry name" value="CD36_fam"/>
</dbReference>
<evidence type="ECO:0000256" key="2">
    <source>
        <dbReference type="ARBA" id="ARBA00010532"/>
    </source>
</evidence>
<dbReference type="GeneID" id="117345564"/>
<dbReference type="PRINTS" id="PR01609">
    <property type="entry name" value="CD36FAMILY"/>
</dbReference>
<comment type="similarity">
    <text evidence="2">Belongs to the CD36 family.</text>
</comment>
<evidence type="ECO:0000256" key="4">
    <source>
        <dbReference type="ARBA" id="ARBA00022989"/>
    </source>
</evidence>
<dbReference type="GO" id="GO:0006622">
    <property type="term" value="P:protein targeting to lysosome"/>
    <property type="evidence" value="ECO:0007669"/>
    <property type="project" value="TreeGrafter"/>
</dbReference>
<dbReference type="GO" id="GO:0005044">
    <property type="term" value="F:scavenger receptor activity"/>
    <property type="evidence" value="ECO:0007669"/>
    <property type="project" value="InterPro"/>
</dbReference>
<dbReference type="Proteomes" id="UP000515159">
    <property type="component" value="Chromosome 1"/>
</dbReference>
<dbReference type="AlphaFoldDB" id="A0A6P8P5C9"/>
<evidence type="ECO:0000256" key="6">
    <source>
        <dbReference type="ARBA" id="ARBA00023180"/>
    </source>
</evidence>
<evidence type="ECO:0000313" key="8">
    <source>
        <dbReference type="Proteomes" id="UP000515159"/>
    </source>
</evidence>
<reference evidence="9" key="1">
    <citation type="submission" date="2025-08" db="UniProtKB">
        <authorList>
            <consortium name="RefSeq"/>
        </authorList>
    </citation>
    <scope>IDENTIFICATION</scope>
</reference>
<dbReference type="CTD" id="950"/>
<evidence type="ECO:0000256" key="3">
    <source>
        <dbReference type="ARBA" id="ARBA00022692"/>
    </source>
</evidence>
<gene>
    <name evidence="9" type="primary">SCARB2</name>
</gene>
<comment type="subcellular location">
    <subcellularLocation>
        <location evidence="1">Membrane</location>
    </subcellularLocation>
</comment>
<dbReference type="RefSeq" id="XP_033770288.1">
    <property type="nucleotide sequence ID" value="XM_033914397.1"/>
</dbReference>